<feature type="compositionally biased region" description="Polar residues" evidence="1">
    <location>
        <begin position="39"/>
        <end position="49"/>
    </location>
</feature>
<evidence type="ECO:0000313" key="4">
    <source>
        <dbReference type="Proteomes" id="UP000292447"/>
    </source>
</evidence>
<feature type="domain" description="FHA" evidence="2">
    <location>
        <begin position="146"/>
        <end position="201"/>
    </location>
</feature>
<feature type="region of interest" description="Disordered" evidence="1">
    <location>
        <begin position="339"/>
        <end position="432"/>
    </location>
</feature>
<sequence>MSLQFPPSSPVLDGPEPCYDPFKGKEMPRGRHDLPTPNPSSTVGRSSSPARHERDAEGSENQIFTKIGPLQPVLTRLGEVDAFSENPQTSGQFATPAPIFDAKMATSSPSRAPQTPRAVTINKDFNIVSPHANVMRVPLLAGKSSLTIGRSSKSCDFHFKNSGKKTDKSVSRCHVRVEYSEAKMVLECTGFNGFGVIIPRMCLVKKIDKRNFELTETNTPLVAHNVSKLVRLDHEHTEFHVSRDEAVHMPRFANILLQIGSHVLLVNPDDCDEDLTDDESAQANVSEKSAPKMDLEMDSKLVHKSDASGTQTPTQKSKTTLEASAVTYLPARPTKSVLTPVVADSIQPKTPKKVMKQSFRDESTPSKPHRMFQGKENASARPSSSSKSLATPLSARLTNIPEISVKKRAQSEEPQGSVKKARKSPEHDENGELIIDETCLDGVGNTSEIENILVNHLAFSRLSSTPALFLNTISAVVAKLSLQQLRVVLHKTSCIGVIYRQGKDAAGKPLEEEYYYIPEKDRDPERNRLVSAVKGHGGLRACRKTHKQYYWKKPAPIKK</sequence>
<name>A0A4P6XM05_9ASCO</name>
<dbReference type="InterPro" id="IPR008984">
    <property type="entry name" value="SMAD_FHA_dom_sf"/>
</dbReference>
<dbReference type="Gene3D" id="2.60.200.20">
    <property type="match status" value="1"/>
</dbReference>
<evidence type="ECO:0000259" key="2">
    <source>
        <dbReference type="PROSITE" id="PS50006"/>
    </source>
</evidence>
<feature type="compositionally biased region" description="Low complexity" evidence="1">
    <location>
        <begin position="379"/>
        <end position="395"/>
    </location>
</feature>
<feature type="region of interest" description="Disordered" evidence="1">
    <location>
        <begin position="1"/>
        <end position="67"/>
    </location>
</feature>
<dbReference type="InterPro" id="IPR000253">
    <property type="entry name" value="FHA_dom"/>
</dbReference>
<proteinExistence type="predicted"/>
<dbReference type="AlphaFoldDB" id="A0A4P6XM05"/>
<evidence type="ECO:0000256" key="1">
    <source>
        <dbReference type="SAM" id="MobiDB-lite"/>
    </source>
</evidence>
<feature type="compositionally biased region" description="Basic and acidic residues" evidence="1">
    <location>
        <begin position="22"/>
        <end position="34"/>
    </location>
</feature>
<organism evidence="3 4">
    <name type="scientific">Metschnikowia aff. pulcherrima</name>
    <dbReference type="NCBI Taxonomy" id="2163413"/>
    <lineage>
        <taxon>Eukaryota</taxon>
        <taxon>Fungi</taxon>
        <taxon>Dikarya</taxon>
        <taxon>Ascomycota</taxon>
        <taxon>Saccharomycotina</taxon>
        <taxon>Pichiomycetes</taxon>
        <taxon>Metschnikowiaceae</taxon>
        <taxon>Metschnikowia</taxon>
    </lineage>
</organism>
<protein>
    <recommendedName>
        <fullName evidence="2">FHA domain-containing protein</fullName>
    </recommendedName>
</protein>
<dbReference type="STRING" id="2163413.A0A4P6XM05"/>
<evidence type="ECO:0000313" key="3">
    <source>
        <dbReference type="EMBL" id="QBM88377.1"/>
    </source>
</evidence>
<dbReference type="SUPFAM" id="SSF49879">
    <property type="entry name" value="SMAD/FHA domain"/>
    <property type="match status" value="1"/>
</dbReference>
<dbReference type="EMBL" id="CP034458">
    <property type="protein sequence ID" value="QBM88377.1"/>
    <property type="molecule type" value="Genomic_DNA"/>
</dbReference>
<accession>A0A4P6XM05</accession>
<dbReference type="PROSITE" id="PS50006">
    <property type="entry name" value="FHA_DOMAIN"/>
    <property type="match status" value="1"/>
</dbReference>
<reference evidence="4" key="1">
    <citation type="submission" date="2019-03" db="EMBL/GenBank/DDBJ databases">
        <title>Snf2 controls pulcherriminic acid biosynthesis and connects pigmentation and antifungal activity of the yeast Metschnikowia pulcherrima.</title>
        <authorList>
            <person name="Gore-Lloyd D."/>
            <person name="Sumann I."/>
            <person name="Brachmann A.O."/>
            <person name="Schneeberger K."/>
            <person name="Ortiz-Merino R.A."/>
            <person name="Moreno-Beltran M."/>
            <person name="Schlaefli M."/>
            <person name="Kirner P."/>
            <person name="Santos Kron A."/>
            <person name="Wolfe K.H."/>
            <person name="Piel J."/>
            <person name="Ahrens C.H."/>
            <person name="Henk D."/>
            <person name="Freimoser F.M."/>
        </authorList>
    </citation>
    <scope>NUCLEOTIDE SEQUENCE [LARGE SCALE GENOMIC DNA]</scope>
    <source>
        <strain evidence="4">APC 1.2</strain>
    </source>
</reference>
<gene>
    <name evidence="3" type="ORF">METSCH_C03440</name>
</gene>
<dbReference type="Proteomes" id="UP000292447">
    <property type="component" value="Chromosome III"/>
</dbReference>
<keyword evidence="4" id="KW-1185">Reference proteome</keyword>